<organism evidence="1 2">
    <name type="scientific">Paenibacillus phyllosphaerae</name>
    <dbReference type="NCBI Taxonomy" id="274593"/>
    <lineage>
        <taxon>Bacteria</taxon>
        <taxon>Bacillati</taxon>
        <taxon>Bacillota</taxon>
        <taxon>Bacilli</taxon>
        <taxon>Bacillales</taxon>
        <taxon>Paenibacillaceae</taxon>
        <taxon>Paenibacillus</taxon>
    </lineage>
</organism>
<gene>
    <name evidence="1" type="ORF">FHS18_004568</name>
</gene>
<evidence type="ECO:0000313" key="2">
    <source>
        <dbReference type="Proteomes" id="UP000570361"/>
    </source>
</evidence>
<name>A0A7W5FPR2_9BACL</name>
<evidence type="ECO:0000313" key="1">
    <source>
        <dbReference type="EMBL" id="MBB3112467.1"/>
    </source>
</evidence>
<protein>
    <submittedName>
        <fullName evidence="1">Uncharacterized protein</fullName>
    </submittedName>
</protein>
<reference evidence="1 2" key="1">
    <citation type="submission" date="2020-08" db="EMBL/GenBank/DDBJ databases">
        <title>Genomic Encyclopedia of Type Strains, Phase III (KMG-III): the genomes of soil and plant-associated and newly described type strains.</title>
        <authorList>
            <person name="Whitman W."/>
        </authorList>
    </citation>
    <scope>NUCLEOTIDE SEQUENCE [LARGE SCALE GENOMIC DNA]</scope>
    <source>
        <strain evidence="1 2">CECT 5862</strain>
    </source>
</reference>
<dbReference type="AlphaFoldDB" id="A0A7W5FPR2"/>
<proteinExistence type="predicted"/>
<dbReference type="EMBL" id="JACHXK010000012">
    <property type="protein sequence ID" value="MBB3112467.1"/>
    <property type="molecule type" value="Genomic_DNA"/>
</dbReference>
<dbReference type="Proteomes" id="UP000570361">
    <property type="component" value="Unassembled WGS sequence"/>
</dbReference>
<comment type="caution">
    <text evidence="1">The sequence shown here is derived from an EMBL/GenBank/DDBJ whole genome shotgun (WGS) entry which is preliminary data.</text>
</comment>
<keyword evidence="2" id="KW-1185">Reference proteome</keyword>
<sequence>MLSRIDKGYCLQGKAGKLYAYVKKRRQKERLKWGKIKRFVWQSKNR</sequence>
<accession>A0A7W5FPR2</accession>